<feature type="compositionally biased region" description="Polar residues" evidence="7">
    <location>
        <begin position="140"/>
        <end position="149"/>
    </location>
</feature>
<dbReference type="EMBL" id="JAKWBI020000180">
    <property type="protein sequence ID" value="KAJ2900059.1"/>
    <property type="molecule type" value="Genomic_DNA"/>
</dbReference>
<dbReference type="PANTHER" id="PTHR31944:SF131">
    <property type="entry name" value="HEME-RESPONSIVE ZINC FINGER TRANSCRIPTION FACTOR HAP1"/>
    <property type="match status" value="1"/>
</dbReference>
<keyword evidence="2" id="KW-0862">Zinc</keyword>
<dbReference type="SMART" id="SM00906">
    <property type="entry name" value="Fungal_trans"/>
    <property type="match status" value="1"/>
</dbReference>
<accession>A0AAD5RNN0</accession>
<keyword evidence="5" id="KW-0804">Transcription</keyword>
<evidence type="ECO:0000256" key="5">
    <source>
        <dbReference type="ARBA" id="ARBA00023163"/>
    </source>
</evidence>
<evidence type="ECO:0000256" key="4">
    <source>
        <dbReference type="ARBA" id="ARBA00023125"/>
    </source>
</evidence>
<feature type="region of interest" description="Disordered" evidence="7">
    <location>
        <begin position="62"/>
        <end position="111"/>
    </location>
</feature>
<dbReference type="AlphaFoldDB" id="A0AAD5RNN0"/>
<evidence type="ECO:0000256" key="3">
    <source>
        <dbReference type="ARBA" id="ARBA00023015"/>
    </source>
</evidence>
<feature type="region of interest" description="Disordered" evidence="7">
    <location>
        <begin position="500"/>
        <end position="528"/>
    </location>
</feature>
<dbReference type="InterPro" id="IPR007219">
    <property type="entry name" value="XnlR_reg_dom"/>
</dbReference>
<dbReference type="GO" id="GO:0000978">
    <property type="term" value="F:RNA polymerase II cis-regulatory region sequence-specific DNA binding"/>
    <property type="evidence" value="ECO:0007669"/>
    <property type="project" value="TreeGrafter"/>
</dbReference>
<evidence type="ECO:0000256" key="7">
    <source>
        <dbReference type="SAM" id="MobiDB-lite"/>
    </source>
</evidence>
<evidence type="ECO:0000256" key="2">
    <source>
        <dbReference type="ARBA" id="ARBA00022833"/>
    </source>
</evidence>
<dbReference type="CDD" id="cd12148">
    <property type="entry name" value="fungal_TF_MHR"/>
    <property type="match status" value="1"/>
</dbReference>
<feature type="region of interest" description="Disordered" evidence="7">
    <location>
        <begin position="750"/>
        <end position="775"/>
    </location>
</feature>
<feature type="domain" description="Xylanolytic transcriptional activator regulatory" evidence="8">
    <location>
        <begin position="418"/>
        <end position="492"/>
    </location>
</feature>
<dbReference type="GO" id="GO:0006351">
    <property type="term" value="P:DNA-templated transcription"/>
    <property type="evidence" value="ECO:0007669"/>
    <property type="project" value="InterPro"/>
</dbReference>
<feature type="compositionally biased region" description="Basic and acidic residues" evidence="7">
    <location>
        <begin position="909"/>
        <end position="921"/>
    </location>
</feature>
<evidence type="ECO:0000256" key="1">
    <source>
        <dbReference type="ARBA" id="ARBA00022723"/>
    </source>
</evidence>
<feature type="compositionally biased region" description="Low complexity" evidence="7">
    <location>
        <begin position="668"/>
        <end position="702"/>
    </location>
</feature>
<keyword evidence="1" id="KW-0479">Metal-binding</keyword>
<dbReference type="InterPro" id="IPR051430">
    <property type="entry name" value="Fungal_TF_Env_Response"/>
</dbReference>
<proteinExistence type="predicted"/>
<feature type="region of interest" description="Disordered" evidence="7">
    <location>
        <begin position="169"/>
        <end position="192"/>
    </location>
</feature>
<dbReference type="GO" id="GO:0001228">
    <property type="term" value="F:DNA-binding transcription activator activity, RNA polymerase II-specific"/>
    <property type="evidence" value="ECO:0007669"/>
    <property type="project" value="TreeGrafter"/>
</dbReference>
<reference evidence="9" key="1">
    <citation type="submission" date="2022-07" db="EMBL/GenBank/DDBJ databases">
        <title>Draft genome sequence of Zalerion maritima ATCC 34329, a (micro)plastics degrading marine fungus.</title>
        <authorList>
            <person name="Paco A."/>
            <person name="Goncalves M.F.M."/>
            <person name="Rocha-Santos T.A.P."/>
            <person name="Alves A."/>
        </authorList>
    </citation>
    <scope>NUCLEOTIDE SEQUENCE</scope>
    <source>
        <strain evidence="9">ATCC 34329</strain>
    </source>
</reference>
<feature type="region of interest" description="Disordered" evidence="7">
    <location>
        <begin position="130"/>
        <end position="149"/>
    </location>
</feature>
<dbReference type="Proteomes" id="UP001201980">
    <property type="component" value="Unassembled WGS sequence"/>
</dbReference>
<keyword evidence="3" id="KW-0805">Transcription regulation</keyword>
<dbReference type="PANTHER" id="PTHR31944">
    <property type="entry name" value="HEME-RESPONSIVE ZINC FINGER TRANSCRIPTION FACTOR HAP1"/>
    <property type="match status" value="1"/>
</dbReference>
<organism evidence="9 10">
    <name type="scientific">Zalerion maritima</name>
    <dbReference type="NCBI Taxonomy" id="339359"/>
    <lineage>
        <taxon>Eukaryota</taxon>
        <taxon>Fungi</taxon>
        <taxon>Dikarya</taxon>
        <taxon>Ascomycota</taxon>
        <taxon>Pezizomycotina</taxon>
        <taxon>Sordariomycetes</taxon>
        <taxon>Lulworthiomycetidae</taxon>
        <taxon>Lulworthiales</taxon>
        <taxon>Lulworthiaceae</taxon>
        <taxon>Zalerion</taxon>
    </lineage>
</organism>
<feature type="compositionally biased region" description="Low complexity" evidence="7">
    <location>
        <begin position="94"/>
        <end position="108"/>
    </location>
</feature>
<name>A0AAD5RNN0_9PEZI</name>
<sequence>MHFLTPLRQEVSNGTNLTDQPWQTLWFAGAGDRLYPFLAASTAHAPSAEGRHHDCLYENHEADDAAGLPPPPKRQFAAIPDQEGLPSGGLEPRSSLTSTSSSTASSASVPRLLRKRSGNIGLVTPVSATSEATLGPSGELHSSSFLTTGQDVEGMRRRIEALEEALLKATRSTGRESGSGGSGGPVHRTSRSPSDILELGAIKDPFHHVEDGGEGVRQFQQLTHGLSHKTRLFGQSHWVIVVPLFRDILNAIQPICLLNEGAKILSSVQRCKSLARVVKAKRSPVWPTLPTPDLPPRNIADELVECYLASTESILRILQVPAFKSGYESIWSPSQSSTPAAKKDTAEFLVQLKLVLAIGTVTYDHDFSMRVPAIRWIYEAQTWISEPRFKSRLGISHLRTEILLLLARELVGVGGGGTWVAAGTLLRKAISMGLHRDPCMLPKRCVAAAELRRRLWYTVLEICVQASVAAGGSPLVGMEDFDTEPPRNFDDDDFNVWKATDESGAPRAARSKQLQREEPKPKPEDTFTDTSVAIATAKTIPLRLSVCSFLNNVTGMMGPSQKSYSDMLQLEREFRAGYKTLCRTLQGYQRQRQQQPPSPSGPSRFALRALDMQMLRYLSALHVPFFNLALGPNASATYAYSRKVVVDTALKIWRAAYFADNPPPPPITTTAASSSATTPYTTGAQVATPATTTTGSASCSARSRAEDPTTFPRFCTNTTGFYRTASVQASLLLLVELRAQILEQLDIQMDPPSASLPSLPDEEPPPPPPPLQHQSDVDLIRSLQPPPPIPSIYLRPDLLAVIDQVKDRTFRIIQIGETNVKGYILACVVGAQMESLRRGMGKKEISRAMLDAAEKAGREALAFLEAELRGVEGADGGGGSHGEHGEEDFGEEATAAAAAAATMGTGGGREADAGRLSRGDENSNWEAPMDDIFGPLLPGTGQSMGDTWDFLVSSPPPRDPGEETGSSL</sequence>
<keyword evidence="10" id="KW-1185">Reference proteome</keyword>
<dbReference type="GO" id="GO:0005634">
    <property type="term" value="C:nucleus"/>
    <property type="evidence" value="ECO:0007669"/>
    <property type="project" value="TreeGrafter"/>
</dbReference>
<gene>
    <name evidence="9" type="ORF">MKZ38_002677</name>
</gene>
<keyword evidence="6" id="KW-0539">Nucleus</keyword>
<comment type="caution">
    <text evidence="9">The sequence shown here is derived from an EMBL/GenBank/DDBJ whole genome shotgun (WGS) entry which is preliminary data.</text>
</comment>
<dbReference type="GO" id="GO:0008270">
    <property type="term" value="F:zinc ion binding"/>
    <property type="evidence" value="ECO:0007669"/>
    <property type="project" value="InterPro"/>
</dbReference>
<keyword evidence="4" id="KW-0238">DNA-binding</keyword>
<feature type="region of interest" description="Disordered" evidence="7">
    <location>
        <begin position="872"/>
        <end position="968"/>
    </location>
</feature>
<feature type="region of interest" description="Disordered" evidence="7">
    <location>
        <begin position="664"/>
        <end position="710"/>
    </location>
</feature>
<feature type="compositionally biased region" description="Basic and acidic residues" evidence="7">
    <location>
        <begin position="514"/>
        <end position="525"/>
    </location>
</feature>
<protein>
    <recommendedName>
        <fullName evidence="8">Xylanolytic transcriptional activator regulatory domain-containing protein</fullName>
    </recommendedName>
</protein>
<feature type="compositionally biased region" description="Low complexity" evidence="7">
    <location>
        <begin position="892"/>
        <end position="903"/>
    </location>
</feature>
<evidence type="ECO:0000259" key="8">
    <source>
        <dbReference type="SMART" id="SM00906"/>
    </source>
</evidence>
<feature type="compositionally biased region" description="Low complexity" evidence="7">
    <location>
        <begin position="750"/>
        <end position="759"/>
    </location>
</feature>
<evidence type="ECO:0000313" key="9">
    <source>
        <dbReference type="EMBL" id="KAJ2900059.1"/>
    </source>
</evidence>
<evidence type="ECO:0000256" key="6">
    <source>
        <dbReference type="ARBA" id="ARBA00023242"/>
    </source>
</evidence>
<evidence type="ECO:0000313" key="10">
    <source>
        <dbReference type="Proteomes" id="UP001201980"/>
    </source>
</evidence>